<dbReference type="Ensembl" id="ENSCMIT00000046678.1">
    <property type="protein sequence ID" value="ENSCMIP00000046022.1"/>
    <property type="gene ID" value="ENSCMIG00000018934.1"/>
</dbReference>
<feature type="region of interest" description="Disordered" evidence="2">
    <location>
        <begin position="44"/>
        <end position="73"/>
    </location>
</feature>
<reference evidence="4" key="4">
    <citation type="submission" date="2025-08" db="UniProtKB">
        <authorList>
            <consortium name="Ensembl"/>
        </authorList>
    </citation>
    <scope>IDENTIFICATION</scope>
</reference>
<feature type="region of interest" description="Disordered" evidence="2">
    <location>
        <begin position="364"/>
        <end position="387"/>
    </location>
</feature>
<dbReference type="InterPro" id="IPR031780">
    <property type="entry name" value="FAM65_N"/>
</dbReference>
<gene>
    <name evidence="4" type="primary">ripor1</name>
</gene>
<evidence type="ECO:0000256" key="1">
    <source>
        <dbReference type="ARBA" id="ARBA00005744"/>
    </source>
</evidence>
<dbReference type="InterPro" id="IPR026136">
    <property type="entry name" value="RIPOR3"/>
</dbReference>
<dbReference type="PANTHER" id="PTHR15829">
    <property type="entry name" value="PROTEIN KINASE PKN/PRK1, EFFECTOR"/>
    <property type="match status" value="1"/>
</dbReference>
<dbReference type="Proteomes" id="UP000314986">
    <property type="component" value="Unassembled WGS sequence"/>
</dbReference>
<dbReference type="InterPro" id="IPR016024">
    <property type="entry name" value="ARM-type_fold"/>
</dbReference>
<keyword evidence="5" id="KW-1185">Reference proteome</keyword>
<reference evidence="5" key="3">
    <citation type="journal article" date="2014" name="Nature">
        <title>Elephant shark genome provides unique insights into gnathostome evolution.</title>
        <authorList>
            <consortium name="International Elephant Shark Genome Sequencing Consortium"/>
            <person name="Venkatesh B."/>
            <person name="Lee A.P."/>
            <person name="Ravi V."/>
            <person name="Maurya A.K."/>
            <person name="Lian M.M."/>
            <person name="Swann J.B."/>
            <person name="Ohta Y."/>
            <person name="Flajnik M.F."/>
            <person name="Sutoh Y."/>
            <person name="Kasahara M."/>
            <person name="Hoon S."/>
            <person name="Gangu V."/>
            <person name="Roy S.W."/>
            <person name="Irimia M."/>
            <person name="Korzh V."/>
            <person name="Kondrychyn I."/>
            <person name="Lim Z.W."/>
            <person name="Tay B.H."/>
            <person name="Tohari S."/>
            <person name="Kong K.W."/>
            <person name="Ho S."/>
            <person name="Lorente-Galdos B."/>
            <person name="Quilez J."/>
            <person name="Marques-Bonet T."/>
            <person name="Raney B.J."/>
            <person name="Ingham P.W."/>
            <person name="Tay A."/>
            <person name="Hillier L.W."/>
            <person name="Minx P."/>
            <person name="Boehm T."/>
            <person name="Wilson R.K."/>
            <person name="Brenner S."/>
            <person name="Warren W.C."/>
        </authorList>
    </citation>
    <scope>NUCLEOTIDE SEQUENCE [LARGE SCALE GENOMIC DNA]</scope>
</reference>
<reference evidence="5" key="1">
    <citation type="journal article" date="2006" name="Science">
        <title>Ancient noncoding elements conserved in the human genome.</title>
        <authorList>
            <person name="Venkatesh B."/>
            <person name="Kirkness E.F."/>
            <person name="Loh Y.H."/>
            <person name="Halpern A.L."/>
            <person name="Lee A.P."/>
            <person name="Johnson J."/>
            <person name="Dandona N."/>
            <person name="Viswanathan L.D."/>
            <person name="Tay A."/>
            <person name="Venter J.C."/>
            <person name="Strausberg R.L."/>
            <person name="Brenner S."/>
        </authorList>
    </citation>
    <scope>NUCLEOTIDE SEQUENCE [LARGE SCALE GENOMIC DNA]</scope>
</reference>
<evidence type="ECO:0000313" key="5">
    <source>
        <dbReference type="Proteomes" id="UP000314986"/>
    </source>
</evidence>
<dbReference type="GeneTree" id="ENSGT00940000153717"/>
<feature type="compositionally biased region" description="Polar residues" evidence="2">
    <location>
        <begin position="44"/>
        <end position="53"/>
    </location>
</feature>
<comment type="similarity">
    <text evidence="1">Belongs to the RIPOR family.</text>
</comment>
<dbReference type="PANTHER" id="PTHR15829:SF1">
    <property type="entry name" value="RHO FAMILY-INTERACTING CELL POLARIZATION REGULATOR 1"/>
    <property type="match status" value="1"/>
</dbReference>
<dbReference type="InterPro" id="IPR011989">
    <property type="entry name" value="ARM-like"/>
</dbReference>
<reference evidence="4" key="5">
    <citation type="submission" date="2025-09" db="UniProtKB">
        <authorList>
            <consortium name="Ensembl"/>
        </authorList>
    </citation>
    <scope>IDENTIFICATION</scope>
</reference>
<evidence type="ECO:0000313" key="4">
    <source>
        <dbReference type="Ensembl" id="ENSCMIP00000046022.1"/>
    </source>
</evidence>
<name>A0A4W3JTD1_CALMI</name>
<evidence type="ECO:0000256" key="2">
    <source>
        <dbReference type="SAM" id="MobiDB-lite"/>
    </source>
</evidence>
<reference evidence="5" key="2">
    <citation type="journal article" date="2007" name="PLoS Biol.">
        <title>Survey sequencing and comparative analysis of the elephant shark (Callorhinchus milii) genome.</title>
        <authorList>
            <person name="Venkatesh B."/>
            <person name="Kirkness E.F."/>
            <person name="Loh Y.H."/>
            <person name="Halpern A.L."/>
            <person name="Lee A.P."/>
            <person name="Johnson J."/>
            <person name="Dandona N."/>
            <person name="Viswanathan L.D."/>
            <person name="Tay A."/>
            <person name="Venter J.C."/>
            <person name="Strausberg R.L."/>
            <person name="Brenner S."/>
        </authorList>
    </citation>
    <scope>NUCLEOTIDE SEQUENCE [LARGE SCALE GENOMIC DNA]</scope>
</reference>
<dbReference type="SUPFAM" id="SSF48371">
    <property type="entry name" value="ARM repeat"/>
    <property type="match status" value="1"/>
</dbReference>
<dbReference type="AlphaFoldDB" id="A0A4W3JTD1"/>
<evidence type="ECO:0000259" key="3">
    <source>
        <dbReference type="Pfam" id="PF15903"/>
    </source>
</evidence>
<organism evidence="4 5">
    <name type="scientific">Callorhinchus milii</name>
    <name type="common">Ghost shark</name>
    <dbReference type="NCBI Taxonomy" id="7868"/>
    <lineage>
        <taxon>Eukaryota</taxon>
        <taxon>Metazoa</taxon>
        <taxon>Chordata</taxon>
        <taxon>Craniata</taxon>
        <taxon>Vertebrata</taxon>
        <taxon>Chondrichthyes</taxon>
        <taxon>Holocephali</taxon>
        <taxon>Chimaeriformes</taxon>
        <taxon>Callorhinchidae</taxon>
        <taxon>Callorhinchus</taxon>
    </lineage>
</organism>
<sequence>IGGNVEKPLVESLGGRLCRSEAYSGADVVNSFFSCRNLKVFSTPTTQRKSTSRAGKMFTISHKSPPPKTPQPERLDEVYEQIKSIERFIRRLEFHLSKIDELYEAYCIQRRLRDGANNMVRAYSVSLGSKEAKESLVEANKGYKEYTESMCTMENELENQLGEFHVKMKGLAGFARLCPGDQYEIFMKYGRQRWKLKGRIEANGRQVWDGEDMVFQPLITEFLSIKVTELKSLANHVIVGNVSCETKDLFAALPQSVAVDINDLGTIKLSLEVIWNPFDKDDQTSVASTVTKTSTVNKRFSTYNQSPPDTPSLREQAFYNMLRRQDELENGTAWSISSDSSDGSSSPQLSTTASRITIALAQTEEPQAHQVTSRQQQQHQEEEEEVQKHAVLNGNVPISRTLSHISEVSVDAAMDFSEPDDSDKPEPEIVAITNLVEEPEPPEREPVTVEMINITVNAEAPLGNEETPEAILTPVVAMDIVDSVAPVESVISVTSTEEKAKPNDETAGPTEPAKVKPVDAGVDEALMTLNSTLEDYRGQFPELQKLEMEVKHLEEVLMHRQGVSRSRASSISLTVEHALESFDFLNTSDMEDSEYSEDEAEKNGRLQLGIYGPLRCREIYALDKLLREAHVLETVSRLSAEKAGNISTIEEVTPLFKDTPTLSSFWKLCIDSPNVYSTSVERFLQKLNSSFGNRVKEKHSGIVDKVFVKLVERFLDRTLPKRARSGNVELLTIFQYLNHIEAENVSSLDSYILELAEEVLLVQTLQSSDKDVVLKTLKHLSATQLQGEGLKAVGLLLLEEHGKICSTATTVLKALTTENPKFREKALVYYLELLEDENVQLRRSGCTALGCLKVRYLNPEGKIACKQMEESLDNMQRLLGPVSMTSTAF</sequence>
<dbReference type="Pfam" id="PF15903">
    <property type="entry name" value="PL48"/>
    <property type="match status" value="1"/>
</dbReference>
<dbReference type="Gene3D" id="1.25.10.10">
    <property type="entry name" value="Leucine-rich Repeat Variant"/>
    <property type="match status" value="1"/>
</dbReference>
<feature type="domain" description="FAM65 N-terminal" evidence="3">
    <location>
        <begin position="81"/>
        <end position="324"/>
    </location>
</feature>
<protein>
    <submittedName>
        <fullName evidence="4">RHO family interacting cell polarization regulator 1</fullName>
    </submittedName>
</protein>
<proteinExistence type="inferred from homology"/>
<feature type="region of interest" description="Disordered" evidence="2">
    <location>
        <begin position="495"/>
        <end position="515"/>
    </location>
</feature>
<accession>A0A4W3JTD1</accession>